<reference evidence="7 8" key="1">
    <citation type="submission" date="2019-01" db="EMBL/GenBank/DDBJ databases">
        <authorList>
            <person name="Sayadi A."/>
        </authorList>
    </citation>
    <scope>NUCLEOTIDE SEQUENCE [LARGE SCALE GENOMIC DNA]</scope>
</reference>
<dbReference type="GO" id="GO:0004860">
    <property type="term" value="F:protein kinase inhibitor activity"/>
    <property type="evidence" value="ECO:0007669"/>
    <property type="project" value="TreeGrafter"/>
</dbReference>
<feature type="coiled-coil region" evidence="5">
    <location>
        <begin position="16"/>
        <end position="50"/>
    </location>
</feature>
<dbReference type="SUPFAM" id="SSF56672">
    <property type="entry name" value="DNA/RNA polymerases"/>
    <property type="match status" value="1"/>
</dbReference>
<evidence type="ECO:0000256" key="5">
    <source>
        <dbReference type="SAM" id="Coils"/>
    </source>
</evidence>
<organism evidence="7 8">
    <name type="scientific">Callosobruchus maculatus</name>
    <name type="common">Southern cowpea weevil</name>
    <name type="synonym">Pulse bruchid</name>
    <dbReference type="NCBI Taxonomy" id="64391"/>
    <lineage>
        <taxon>Eukaryota</taxon>
        <taxon>Metazoa</taxon>
        <taxon>Ecdysozoa</taxon>
        <taxon>Arthropoda</taxon>
        <taxon>Hexapoda</taxon>
        <taxon>Insecta</taxon>
        <taxon>Pterygota</taxon>
        <taxon>Neoptera</taxon>
        <taxon>Endopterygota</taxon>
        <taxon>Coleoptera</taxon>
        <taxon>Polyphaga</taxon>
        <taxon>Cucujiformia</taxon>
        <taxon>Chrysomeloidea</taxon>
        <taxon>Chrysomelidae</taxon>
        <taxon>Bruchinae</taxon>
        <taxon>Bruchini</taxon>
        <taxon>Callosobruchus</taxon>
    </lineage>
</organism>
<accession>A0A653BHW4</accession>
<evidence type="ECO:0000256" key="3">
    <source>
        <dbReference type="ARBA" id="ARBA00023054"/>
    </source>
</evidence>
<keyword evidence="2" id="KW-0344">Guanine-nucleotide releasing factor</keyword>
<dbReference type="Gene3D" id="3.60.10.10">
    <property type="entry name" value="Endonuclease/exonuclease/phosphatase"/>
    <property type="match status" value="1"/>
</dbReference>
<dbReference type="GO" id="GO:0035556">
    <property type="term" value="P:intracellular signal transduction"/>
    <property type="evidence" value="ECO:0007669"/>
    <property type="project" value="InterPro"/>
</dbReference>
<dbReference type="Proteomes" id="UP000410492">
    <property type="component" value="Unassembled WGS sequence"/>
</dbReference>
<evidence type="ECO:0000313" key="7">
    <source>
        <dbReference type="EMBL" id="VEN35162.1"/>
    </source>
</evidence>
<dbReference type="InterPro" id="IPR036691">
    <property type="entry name" value="Endo/exonu/phosph_ase_sf"/>
</dbReference>
<proteinExistence type="inferred from homology"/>
<dbReference type="GO" id="GO:0005085">
    <property type="term" value="F:guanyl-nucleotide exchange factor activity"/>
    <property type="evidence" value="ECO:0007669"/>
    <property type="project" value="UniProtKB-KW"/>
</dbReference>
<evidence type="ECO:0000256" key="4">
    <source>
        <dbReference type="ARBA" id="ARBA00040366"/>
    </source>
</evidence>
<dbReference type="Pfam" id="PF00078">
    <property type="entry name" value="RVT_1"/>
    <property type="match status" value="1"/>
</dbReference>
<dbReference type="PANTHER" id="PTHR19423">
    <property type="entry name" value="SH3 DOMAIN-BINDING PROTEIN 5"/>
    <property type="match status" value="1"/>
</dbReference>
<protein>
    <recommendedName>
        <fullName evidence="4">SH3 domain-binding protein 5-like</fullName>
    </recommendedName>
</protein>
<dbReference type="OrthoDB" id="6778366at2759"/>
<evidence type="ECO:0000313" key="8">
    <source>
        <dbReference type="Proteomes" id="UP000410492"/>
    </source>
</evidence>
<dbReference type="InterPro" id="IPR007940">
    <property type="entry name" value="SH3BP5"/>
</dbReference>
<dbReference type="Pfam" id="PF05276">
    <property type="entry name" value="SH3BP5"/>
    <property type="match status" value="1"/>
</dbReference>
<dbReference type="GO" id="GO:0071897">
    <property type="term" value="P:DNA biosynthetic process"/>
    <property type="evidence" value="ECO:0007669"/>
    <property type="project" value="UniProtKB-ARBA"/>
</dbReference>
<feature type="coiled-coil region" evidence="5">
    <location>
        <begin position="127"/>
        <end position="175"/>
    </location>
</feature>
<dbReference type="InterPro" id="IPR043502">
    <property type="entry name" value="DNA/RNA_pol_sf"/>
</dbReference>
<comment type="similarity">
    <text evidence="1">Belongs to the SH3BP5 family.</text>
</comment>
<evidence type="ECO:0000256" key="1">
    <source>
        <dbReference type="ARBA" id="ARBA00007796"/>
    </source>
</evidence>
<evidence type="ECO:0000256" key="2">
    <source>
        <dbReference type="ARBA" id="ARBA00022658"/>
    </source>
</evidence>
<keyword evidence="3 5" id="KW-0175">Coiled coil</keyword>
<evidence type="ECO:0000259" key="6">
    <source>
        <dbReference type="PROSITE" id="PS50878"/>
    </source>
</evidence>
<keyword evidence="8" id="KW-1185">Reference proteome</keyword>
<dbReference type="InterPro" id="IPR000477">
    <property type="entry name" value="RT_dom"/>
</dbReference>
<dbReference type="EMBL" id="CAACVG010001303">
    <property type="protein sequence ID" value="VEN35162.1"/>
    <property type="molecule type" value="Genomic_DNA"/>
</dbReference>
<dbReference type="SUPFAM" id="SSF56219">
    <property type="entry name" value="DNase I-like"/>
    <property type="match status" value="1"/>
</dbReference>
<dbReference type="PROSITE" id="PS50878">
    <property type="entry name" value="RT_POL"/>
    <property type="match status" value="1"/>
</dbReference>
<dbReference type="PANTHER" id="PTHR19423:SF8">
    <property type="entry name" value="SH3 DOMAIN-BINDING PROTEIN 5-LIKE"/>
    <property type="match status" value="1"/>
</dbReference>
<sequence length="1345" mass="153926">MCENGAEYTDTVDPRVHIELERLNNATDEINRLEVELDECRNAFRQLLCDSTAKVDAIRLKLGMCVERARPYYEARFVANEILKQTQTAAMKFERANSAHSAAREMVYLAEQGLGGRTLDPAWQEMLNHATQRVNDAEKERSIAEVDHRIACVKHDAANAKVQSLQKELKRAITKSSLSIRRSFMQMSSILSQHELMFVPYYEMKAHFNQLLEQQKARIQNIESHVTASKMTYAEALRNLEQISDEIHQNRRKASLLLTGTPSKQPNKQRSLDSNVSMLDDAEDLIEEFKSLPQKTDNSPSPGVGKSEDVWGYKSLKLSAYGNGASPVSPVSARGSASLNRCILIDVLDELDSNAEVETKVYDTIQCYLKTNANKSEYGLGIIHFNIRSLKKHFDELLLYIEMAQDKLDIIVLSEVGEVKDKSDFEIPNFNFFYNESTMNKCDGVAVYVRKGMIIGGRIIKINDFKFLRLTGSIEDSSGNFSLGITALYRLPSTNTAQYINDLESYLSTINKQQMEIYIGDINIDLLKKDSRDTTNYLNILSSFGFISLINEPTRVTDNTTSVIDHIFSRMHSNLHKDVTIEPIIFRTDMTDHYSPYIHVSFSHNKTKNSPDKFSVNKVNFQDLKYLVGEQNWDKVLSSDDPETAYNEFIEKFKNCISLATIKKQITIGKNKKIKPWITTGLVTSIVHRDTLKKNLLRNYSIERANEYREYRNKVNKLIKTTKNDFYMNKFQEAGKDCKKVWNAINEISRPRKSNDKQVEQIPLKNDTGDLVHNNNDKADMLNTFFTNIGEVMSNNLTQEKLPDNFLKNQLNNNTIFIQPVTENEVIISISNLKSNCSSGPDSVSAKIVKTVHEYIVRPLVHIINLCFMKGKVPSPWKESVVTPIHKSGDPSSMTNYRPISVINTFAKIFERLLKNRLVDFLEANNILTKRQFGFIRNSSTEDALLDFTEQAVRAVDKSVKCIAVYLDLAKAFDTVSHTLLLEKMSCYGIRGIALELFKDYLSNRTQRVKVGHTLSSKCVIKSGVPQGTVLGPILFIIYMNSIASINNFEGNLTSYADDTALIVTGDSWKVAKESMERSLRKLHLWLSSNLLTLNVSKTKFMTFTANIVDQPIDLKIRIHTQNCSQDDNQCRCVEIEKVSSIKYLGIIIDQNLRWTDHIIHVAKRLRCLIHKFYILREVLSRKNLVLLYKSLAESILRYSIVIWGGAFSTSIKLLQISQNTLLKIVFRKKRLYSSEALYKECSIFNIDRLFIFNCITKMYVKQKEYSRCSNRFTRAHVNNCIGIPSFKKTVTQRSFNFFGPKLFNSVPVRIRQIRELRKFKAEVKVYIMNTSTVFSNVLKLSESY</sequence>
<feature type="domain" description="Reverse transcriptase" evidence="6">
    <location>
        <begin position="866"/>
        <end position="1149"/>
    </location>
</feature>
<gene>
    <name evidence="7" type="ORF">CALMAC_LOCUS1143</name>
</gene>
<name>A0A653BHW4_CALMS</name>
<dbReference type="GO" id="GO:0005737">
    <property type="term" value="C:cytoplasm"/>
    <property type="evidence" value="ECO:0007669"/>
    <property type="project" value="TreeGrafter"/>
</dbReference>
<dbReference type="CDD" id="cd01650">
    <property type="entry name" value="RT_nLTR_like"/>
    <property type="match status" value="1"/>
</dbReference>